<organism evidence="4 5">
    <name type="scientific">Jeotgalibaca ciconiae</name>
    <dbReference type="NCBI Taxonomy" id="2496265"/>
    <lineage>
        <taxon>Bacteria</taxon>
        <taxon>Bacillati</taxon>
        <taxon>Bacillota</taxon>
        <taxon>Bacilli</taxon>
        <taxon>Lactobacillales</taxon>
        <taxon>Carnobacteriaceae</taxon>
        <taxon>Jeotgalibaca</taxon>
    </lineage>
</organism>
<feature type="transmembrane region" description="Helical" evidence="2">
    <location>
        <begin position="7"/>
        <end position="28"/>
    </location>
</feature>
<evidence type="ECO:0000256" key="2">
    <source>
        <dbReference type="SAM" id="Phobius"/>
    </source>
</evidence>
<dbReference type="InterPro" id="IPR003362">
    <property type="entry name" value="Bact_transf"/>
</dbReference>
<dbReference type="OrthoDB" id="9808602at2"/>
<dbReference type="AlphaFoldDB" id="A0A3S9HEI0"/>
<keyword evidence="2" id="KW-1133">Transmembrane helix</keyword>
<feature type="domain" description="Bacterial sugar transferase" evidence="3">
    <location>
        <begin position="2"/>
        <end position="184"/>
    </location>
</feature>
<keyword evidence="2" id="KW-0472">Membrane</keyword>
<dbReference type="GO" id="GO:0016780">
    <property type="term" value="F:phosphotransferase activity, for other substituted phosphate groups"/>
    <property type="evidence" value="ECO:0007669"/>
    <property type="project" value="TreeGrafter"/>
</dbReference>
<name>A0A3S9HEI0_9LACT</name>
<comment type="similarity">
    <text evidence="1">Belongs to the bacterial sugar transferase family.</text>
</comment>
<dbReference type="PANTHER" id="PTHR30576">
    <property type="entry name" value="COLANIC BIOSYNTHESIS UDP-GLUCOSE LIPID CARRIER TRANSFERASE"/>
    <property type="match status" value="1"/>
</dbReference>
<evidence type="ECO:0000259" key="3">
    <source>
        <dbReference type="Pfam" id="PF02397"/>
    </source>
</evidence>
<protein>
    <submittedName>
        <fullName evidence="4">Sugar transferase</fullName>
    </submittedName>
</protein>
<accession>A0A3S9HEI0</accession>
<keyword evidence="2" id="KW-0812">Transmembrane</keyword>
<gene>
    <name evidence="4" type="ORF">EJN90_09765</name>
</gene>
<keyword evidence="4" id="KW-0808">Transferase</keyword>
<evidence type="ECO:0000313" key="5">
    <source>
        <dbReference type="Proteomes" id="UP000273326"/>
    </source>
</evidence>
<evidence type="ECO:0000313" key="4">
    <source>
        <dbReference type="EMBL" id="AZP05751.1"/>
    </source>
</evidence>
<dbReference type="Pfam" id="PF02397">
    <property type="entry name" value="Bac_transf"/>
    <property type="match status" value="1"/>
</dbReference>
<keyword evidence="5" id="KW-1185">Reference proteome</keyword>
<dbReference type="EMBL" id="CP034465">
    <property type="protein sequence ID" value="AZP05751.1"/>
    <property type="molecule type" value="Genomic_DNA"/>
</dbReference>
<proteinExistence type="inferred from homology"/>
<dbReference type="PANTHER" id="PTHR30576:SF0">
    <property type="entry name" value="UNDECAPRENYL-PHOSPHATE N-ACETYLGALACTOSAMINYL 1-PHOSPHATE TRANSFERASE-RELATED"/>
    <property type="match status" value="1"/>
</dbReference>
<reference evidence="5" key="1">
    <citation type="submission" date="2018-12" db="EMBL/GenBank/DDBJ databases">
        <title>Complete genome sequencing of Jeotgalibaca sp. H21T32.</title>
        <authorList>
            <person name="Bae J.-W."/>
            <person name="Lee S.-Y."/>
        </authorList>
    </citation>
    <scope>NUCLEOTIDE SEQUENCE [LARGE SCALE GENOMIC DNA]</scope>
    <source>
        <strain evidence="5">H21T32</strain>
    </source>
</reference>
<dbReference type="KEGG" id="jeh:EJN90_09765"/>
<dbReference type="Proteomes" id="UP000273326">
    <property type="component" value="Chromosome"/>
</dbReference>
<evidence type="ECO:0000256" key="1">
    <source>
        <dbReference type="ARBA" id="ARBA00006464"/>
    </source>
</evidence>
<sequence>MKRLLDIIGSIAGIVLLFPLFLIISAAIKITSSGPVLFKQERIGLYGRKFEIYKFRTMIVGAEQMGTGLSIRSLTDSRITKVGSFLRKTSLDELPQFINILKGDMSIVGPRPPATYSPYKGYDAYPEWAKDRFNMSPGVTGLAQIVYRNNVEWDERFKLDIKYASDVSFGLDVKLVLKTVEKIIKRESVYGEVFLKKDKINIKQEN</sequence>